<reference evidence="5" key="1">
    <citation type="submission" date="2015-04" db="UniProtKB">
        <authorList>
            <consortium name="EnsemblPlants"/>
        </authorList>
    </citation>
    <scope>IDENTIFICATION</scope>
    <source>
        <strain evidence="5">SL10</strain>
    </source>
</reference>
<dbReference type="GO" id="GO:0016491">
    <property type="term" value="F:oxidoreductase activity"/>
    <property type="evidence" value="ECO:0007669"/>
    <property type="project" value="UniProtKB-KW"/>
</dbReference>
<dbReference type="InterPro" id="IPR050295">
    <property type="entry name" value="Plant_2OG-oxidoreductases"/>
</dbReference>
<dbReference type="PANTHER" id="PTHR47991">
    <property type="entry name" value="OXOGLUTARATE/IRON-DEPENDENT DIOXYGENASE"/>
    <property type="match status" value="1"/>
</dbReference>
<keyword evidence="3" id="KW-0560">Oxidoreductase</keyword>
<feature type="domain" description="Fe2OG dioxygenase" evidence="4">
    <location>
        <begin position="106"/>
        <end position="207"/>
    </location>
</feature>
<dbReference type="Gramene" id="ONIVA06G05810.1">
    <property type="protein sequence ID" value="ONIVA06G05810.1"/>
    <property type="gene ID" value="ONIVA06G05810"/>
</dbReference>
<dbReference type="STRING" id="4536.A0A0E0HLP6"/>
<evidence type="ECO:0000256" key="2">
    <source>
        <dbReference type="ARBA" id="ARBA00023004"/>
    </source>
</evidence>
<keyword evidence="2 3" id="KW-0408">Iron</keyword>
<keyword evidence="1 3" id="KW-0479">Metal-binding</keyword>
<evidence type="ECO:0000256" key="3">
    <source>
        <dbReference type="RuleBase" id="RU003682"/>
    </source>
</evidence>
<dbReference type="PROSITE" id="PS51471">
    <property type="entry name" value="FE2OG_OXY"/>
    <property type="match status" value="1"/>
</dbReference>
<dbReference type="GO" id="GO:0046872">
    <property type="term" value="F:metal ion binding"/>
    <property type="evidence" value="ECO:0007669"/>
    <property type="project" value="UniProtKB-KW"/>
</dbReference>
<dbReference type="Gene3D" id="2.60.120.330">
    <property type="entry name" value="B-lactam Antibiotic, Isopenicillin N Synthase, Chain"/>
    <property type="match status" value="1"/>
</dbReference>
<reference evidence="5" key="2">
    <citation type="submission" date="2018-04" db="EMBL/GenBank/DDBJ databases">
        <title>OnivRS2 (Oryza nivara Reference Sequence Version 2).</title>
        <authorList>
            <person name="Zhang J."/>
            <person name="Kudrna D."/>
            <person name="Lee S."/>
            <person name="Talag J."/>
            <person name="Rajasekar S."/>
            <person name="Welchert J."/>
            <person name="Hsing Y.-I."/>
            <person name="Wing R.A."/>
        </authorList>
    </citation>
    <scope>NUCLEOTIDE SEQUENCE [LARGE SCALE GENOMIC DNA]</scope>
    <source>
        <strain evidence="5">SL10</strain>
    </source>
</reference>
<dbReference type="InterPro" id="IPR044861">
    <property type="entry name" value="IPNS-like_FE2OG_OXY"/>
</dbReference>
<organism evidence="5">
    <name type="scientific">Oryza nivara</name>
    <name type="common">Indian wild rice</name>
    <name type="synonym">Oryza sativa f. spontanea</name>
    <dbReference type="NCBI Taxonomy" id="4536"/>
    <lineage>
        <taxon>Eukaryota</taxon>
        <taxon>Viridiplantae</taxon>
        <taxon>Streptophyta</taxon>
        <taxon>Embryophyta</taxon>
        <taxon>Tracheophyta</taxon>
        <taxon>Spermatophyta</taxon>
        <taxon>Magnoliopsida</taxon>
        <taxon>Liliopsida</taxon>
        <taxon>Poales</taxon>
        <taxon>Poaceae</taxon>
        <taxon>BOP clade</taxon>
        <taxon>Oryzoideae</taxon>
        <taxon>Oryzeae</taxon>
        <taxon>Oryzinae</taxon>
        <taxon>Oryza</taxon>
    </lineage>
</organism>
<dbReference type="Proteomes" id="UP000006591">
    <property type="component" value="Chromosome 6"/>
</dbReference>
<dbReference type="eggNOG" id="KOG0143">
    <property type="taxonomic scope" value="Eukaryota"/>
</dbReference>
<dbReference type="AlphaFoldDB" id="A0A0E0HLP6"/>
<evidence type="ECO:0000313" key="5">
    <source>
        <dbReference type="EnsemblPlants" id="ONIVA06G05810.1"/>
    </source>
</evidence>
<evidence type="ECO:0000313" key="6">
    <source>
        <dbReference type="Proteomes" id="UP000006591"/>
    </source>
</evidence>
<comment type="similarity">
    <text evidence="3">Belongs to the iron/ascorbate-dependent oxidoreductase family.</text>
</comment>
<dbReference type="EnsemblPlants" id="ONIVA06G05810.1">
    <property type="protein sequence ID" value="ONIVA06G05810.1"/>
    <property type="gene ID" value="ONIVA06G05810"/>
</dbReference>
<name>A0A0E0HLP6_ORYNI</name>
<sequence>MADEPWRLPNIVQELAAGVQEPPSRYLQDLAGGDQLAGAEIPEPIPTIDLGRLSGSDGADEAAKLRDILHEYTLKIKTVKNDILLALAKLLELDEDCLLNQFSDRAITTARFNYYSPCPRPDLVLGLKPHSDLCALTVLLTDKEVGGLQVLRDGTWYSVPAVRDYSLLINIGVTLEIMTNGTFRAPLHRVVTNAERERMSVAMFYAVDGEKEIEPVAELLGLKQQSARYRGIKGKDLLIGHYEHFSRGGRVVDSLKI</sequence>
<keyword evidence="6" id="KW-1185">Reference proteome</keyword>
<accession>A0A0E0HLP6</accession>
<protein>
    <recommendedName>
        <fullName evidence="4">Fe2OG dioxygenase domain-containing protein</fullName>
    </recommendedName>
</protein>
<evidence type="ECO:0000256" key="1">
    <source>
        <dbReference type="ARBA" id="ARBA00022723"/>
    </source>
</evidence>
<proteinExistence type="inferred from homology"/>
<dbReference type="InterPro" id="IPR027443">
    <property type="entry name" value="IPNS-like_sf"/>
</dbReference>
<dbReference type="InterPro" id="IPR005123">
    <property type="entry name" value="Oxoglu/Fe-dep_dioxygenase_dom"/>
</dbReference>
<dbReference type="Pfam" id="PF03171">
    <property type="entry name" value="2OG-FeII_Oxy"/>
    <property type="match status" value="1"/>
</dbReference>
<dbReference type="OMA" id="HEGLDGH"/>
<dbReference type="SUPFAM" id="SSF51197">
    <property type="entry name" value="Clavaminate synthase-like"/>
    <property type="match status" value="1"/>
</dbReference>
<evidence type="ECO:0000259" key="4">
    <source>
        <dbReference type="PROSITE" id="PS51471"/>
    </source>
</evidence>
<dbReference type="HOGENOM" id="CLU_010119_16_0_1"/>